<dbReference type="NCBIfam" id="TIGR00678">
    <property type="entry name" value="holB"/>
    <property type="match status" value="1"/>
</dbReference>
<evidence type="ECO:0000313" key="2">
    <source>
        <dbReference type="Proteomes" id="UP000295416"/>
    </source>
</evidence>
<comment type="caution">
    <text evidence="1">The sequence shown here is derived from an EMBL/GenBank/DDBJ whole genome shotgun (WGS) entry which is preliminary data.</text>
</comment>
<proteinExistence type="predicted"/>
<dbReference type="SUPFAM" id="SSF52540">
    <property type="entry name" value="P-loop containing nucleoside triphosphate hydrolases"/>
    <property type="match status" value="1"/>
</dbReference>
<name>A0A4V6NQH0_9BACL</name>
<dbReference type="AlphaFoldDB" id="A0A4V6NQH0"/>
<dbReference type="RefSeq" id="WP_132747533.1">
    <property type="nucleotide sequence ID" value="NZ_SLXK01000035.1"/>
</dbReference>
<gene>
    <name evidence="1" type="ORF">EV207_13542</name>
</gene>
<sequence>MSWKELAQTQATAARILTNALTQGQLAHAYLIEGQKGTGKRKAAKLLSQSFFCQNKEGAEPCGHCRDCRRVNSGNHPDVVWVKPDGQSIKKEQVSNLIKEFSYRGVESRRKIFIIEQADHMTIQAANSLLKFIEEPNGETIAVLMTEQMQQLLDTIISRCQILTFRPLSRQQMEEQLVAKELPRPLARLSAALTNDIEDALEYCSNEWFAEARQKVIQFMEELINQSQSVLLKIYGSFSPHFDDQSKMDIGLDLILLWYKDLMSLHLERMDDIIYIDQLDLLNRQALKSSLQQVTDDMSSVLSAKKRLSAHVNQQSVMEQLVLMLQGGVSNEL</sequence>
<dbReference type="FunFam" id="3.40.50.300:FF:001255">
    <property type="entry name" value="DNA polymerase III subunit delta"/>
    <property type="match status" value="1"/>
</dbReference>
<evidence type="ECO:0000313" key="1">
    <source>
        <dbReference type="EMBL" id="TCP22566.1"/>
    </source>
</evidence>
<dbReference type="PANTHER" id="PTHR11669:SF8">
    <property type="entry name" value="DNA POLYMERASE III SUBUNIT DELTA"/>
    <property type="match status" value="1"/>
</dbReference>
<accession>A0A4V6NQH0</accession>
<dbReference type="NCBIfam" id="NF005972">
    <property type="entry name" value="PRK08058.1"/>
    <property type="match status" value="1"/>
</dbReference>
<dbReference type="PANTHER" id="PTHR11669">
    <property type="entry name" value="REPLICATION FACTOR C / DNA POLYMERASE III GAMMA-TAU SUBUNIT"/>
    <property type="match status" value="1"/>
</dbReference>
<dbReference type="GO" id="GO:0003887">
    <property type="term" value="F:DNA-directed DNA polymerase activity"/>
    <property type="evidence" value="ECO:0007669"/>
    <property type="project" value="InterPro"/>
</dbReference>
<dbReference type="GO" id="GO:0008408">
    <property type="term" value="F:3'-5' exonuclease activity"/>
    <property type="evidence" value="ECO:0007669"/>
    <property type="project" value="InterPro"/>
</dbReference>
<dbReference type="GO" id="GO:0006261">
    <property type="term" value="P:DNA-templated DNA replication"/>
    <property type="evidence" value="ECO:0007669"/>
    <property type="project" value="TreeGrafter"/>
</dbReference>
<dbReference type="Proteomes" id="UP000295416">
    <property type="component" value="Unassembled WGS sequence"/>
</dbReference>
<dbReference type="EMBL" id="SLXK01000035">
    <property type="protein sequence ID" value="TCP22566.1"/>
    <property type="molecule type" value="Genomic_DNA"/>
</dbReference>
<keyword evidence="2" id="KW-1185">Reference proteome</keyword>
<dbReference type="Pfam" id="PF13177">
    <property type="entry name" value="DNA_pol3_delta2"/>
    <property type="match status" value="1"/>
</dbReference>
<dbReference type="InterPro" id="IPR050238">
    <property type="entry name" value="DNA_Rep/Repair_Clamp_Loader"/>
</dbReference>
<dbReference type="InterPro" id="IPR027417">
    <property type="entry name" value="P-loop_NTPase"/>
</dbReference>
<dbReference type="Gene3D" id="3.40.50.300">
    <property type="entry name" value="P-loop containing nucleotide triphosphate hydrolases"/>
    <property type="match status" value="1"/>
</dbReference>
<dbReference type="OrthoDB" id="9810148at2"/>
<reference evidence="1 2" key="1">
    <citation type="submission" date="2019-03" db="EMBL/GenBank/DDBJ databases">
        <title>Genomic Encyclopedia of Type Strains, Phase IV (KMG-IV): sequencing the most valuable type-strain genomes for metagenomic binning, comparative biology and taxonomic classification.</title>
        <authorList>
            <person name="Goeker M."/>
        </authorList>
    </citation>
    <scope>NUCLEOTIDE SEQUENCE [LARGE SCALE GENOMIC DNA]</scope>
    <source>
        <strain evidence="1 2">DSM 19377</strain>
    </source>
</reference>
<organism evidence="1 2">
    <name type="scientific">Scopulibacillus darangshiensis</name>
    <dbReference type="NCBI Taxonomy" id="442528"/>
    <lineage>
        <taxon>Bacteria</taxon>
        <taxon>Bacillati</taxon>
        <taxon>Bacillota</taxon>
        <taxon>Bacilli</taxon>
        <taxon>Bacillales</taxon>
        <taxon>Sporolactobacillaceae</taxon>
        <taxon>Scopulibacillus</taxon>
    </lineage>
</organism>
<dbReference type="InterPro" id="IPR004622">
    <property type="entry name" value="DNA_pol_HolB"/>
</dbReference>
<protein>
    <submittedName>
        <fullName evidence="1">DNA polymerase III delta prime subunit</fullName>
    </submittedName>
</protein>